<organism evidence="2">
    <name type="scientific">uncultured Microvirga sp</name>
    <dbReference type="NCBI Taxonomy" id="412392"/>
    <lineage>
        <taxon>Bacteria</taxon>
        <taxon>Pseudomonadati</taxon>
        <taxon>Pseudomonadota</taxon>
        <taxon>Alphaproteobacteria</taxon>
        <taxon>Hyphomicrobiales</taxon>
        <taxon>Methylobacteriaceae</taxon>
        <taxon>Microvirga</taxon>
        <taxon>environmental samples</taxon>
    </lineage>
</organism>
<feature type="compositionally biased region" description="Low complexity" evidence="1">
    <location>
        <begin position="1"/>
        <end position="13"/>
    </location>
</feature>
<reference evidence="2" key="1">
    <citation type="submission" date="2020-02" db="EMBL/GenBank/DDBJ databases">
        <authorList>
            <person name="Meier V. D."/>
        </authorList>
    </citation>
    <scope>NUCLEOTIDE SEQUENCE</scope>
    <source>
        <strain evidence="2">AVDCRST_MAG90</strain>
    </source>
</reference>
<dbReference type="AlphaFoldDB" id="A0A6J4M6M1"/>
<gene>
    <name evidence="2" type="ORF">AVDCRST_MAG90-2451</name>
</gene>
<evidence type="ECO:0000313" key="2">
    <source>
        <dbReference type="EMBL" id="CAA9351438.1"/>
    </source>
</evidence>
<feature type="region of interest" description="Disordered" evidence="1">
    <location>
        <begin position="1"/>
        <end position="191"/>
    </location>
</feature>
<protein>
    <submittedName>
        <fullName evidence="2">Uncharacterized MFS-type transporter</fullName>
    </submittedName>
</protein>
<accession>A0A6J4M6M1</accession>
<dbReference type="EMBL" id="CADCUC010000493">
    <property type="protein sequence ID" value="CAA9351438.1"/>
    <property type="molecule type" value="Genomic_DNA"/>
</dbReference>
<feature type="non-terminal residue" evidence="2">
    <location>
        <position position="191"/>
    </location>
</feature>
<feature type="compositionally biased region" description="Basic and acidic residues" evidence="1">
    <location>
        <begin position="119"/>
        <end position="133"/>
    </location>
</feature>
<feature type="compositionally biased region" description="Basic residues" evidence="1">
    <location>
        <begin position="61"/>
        <end position="77"/>
    </location>
</feature>
<sequence>VFCADGPARGLPGRPRPVPPRHRHGAADARAGRHHREHRPAEHPARAGRLAGDAAVDHQRLHPRLRRAAALRRPGRRPVRETPGVPRRPRPVRPCLAARRAGRERGDADRRPRAPGHRGGADGPERPGPDRHQLPGGQAAQLGHGGLRRHVGARHHHRRAARRGADGDAGLAVGLLHQHPHRPGGARRERG</sequence>
<feature type="compositionally biased region" description="Low complexity" evidence="1">
    <location>
        <begin position="168"/>
        <end position="177"/>
    </location>
</feature>
<feature type="compositionally biased region" description="Basic and acidic residues" evidence="1">
    <location>
        <begin position="101"/>
        <end position="112"/>
    </location>
</feature>
<feature type="compositionally biased region" description="Basic residues" evidence="1">
    <location>
        <begin position="146"/>
        <end position="162"/>
    </location>
</feature>
<name>A0A6J4M6M1_9HYPH</name>
<proteinExistence type="predicted"/>
<evidence type="ECO:0000256" key="1">
    <source>
        <dbReference type="SAM" id="MobiDB-lite"/>
    </source>
</evidence>
<feature type="non-terminal residue" evidence="2">
    <location>
        <position position="1"/>
    </location>
</feature>